<dbReference type="EMBL" id="JARAKH010000020">
    <property type="protein sequence ID" value="KAK8393744.1"/>
    <property type="molecule type" value="Genomic_DNA"/>
</dbReference>
<dbReference type="AlphaFoldDB" id="A0AAW0U2H9"/>
<keyword evidence="2" id="KW-1185">Reference proteome</keyword>
<accession>A0AAW0U2H9</accession>
<gene>
    <name evidence="1" type="ORF">O3P69_006804</name>
</gene>
<evidence type="ECO:0000313" key="1">
    <source>
        <dbReference type="EMBL" id="KAK8393744.1"/>
    </source>
</evidence>
<sequence>MLPEVFIDGGGHMWAPASLAADTGRGKDVLCVVRYVPARLPLFTDPRDYSLVDLPVFSPPKVRQKAPSAPPRLPQTHAPVPLLKPPFSFSSGGGGCGLEVSTFTTCLGSACQWRRWWWRRRRRACSCLVWSGVWVTTSTPPPAQTEGN</sequence>
<reference evidence="1 2" key="1">
    <citation type="submission" date="2023-03" db="EMBL/GenBank/DDBJ databases">
        <title>High-quality genome of Scylla paramamosain provides insights in environmental adaptation.</title>
        <authorList>
            <person name="Zhang L."/>
        </authorList>
    </citation>
    <scope>NUCLEOTIDE SEQUENCE [LARGE SCALE GENOMIC DNA]</scope>
    <source>
        <strain evidence="1">LZ_2023a</strain>
        <tissue evidence="1">Muscle</tissue>
    </source>
</reference>
<protein>
    <submittedName>
        <fullName evidence="1">Uncharacterized protein</fullName>
    </submittedName>
</protein>
<organism evidence="1 2">
    <name type="scientific">Scylla paramamosain</name>
    <name type="common">Mud crab</name>
    <dbReference type="NCBI Taxonomy" id="85552"/>
    <lineage>
        <taxon>Eukaryota</taxon>
        <taxon>Metazoa</taxon>
        <taxon>Ecdysozoa</taxon>
        <taxon>Arthropoda</taxon>
        <taxon>Crustacea</taxon>
        <taxon>Multicrustacea</taxon>
        <taxon>Malacostraca</taxon>
        <taxon>Eumalacostraca</taxon>
        <taxon>Eucarida</taxon>
        <taxon>Decapoda</taxon>
        <taxon>Pleocyemata</taxon>
        <taxon>Brachyura</taxon>
        <taxon>Eubrachyura</taxon>
        <taxon>Portunoidea</taxon>
        <taxon>Portunidae</taxon>
        <taxon>Portuninae</taxon>
        <taxon>Scylla</taxon>
    </lineage>
</organism>
<evidence type="ECO:0000313" key="2">
    <source>
        <dbReference type="Proteomes" id="UP001487740"/>
    </source>
</evidence>
<name>A0AAW0U2H9_SCYPA</name>
<dbReference type="Proteomes" id="UP001487740">
    <property type="component" value="Unassembled WGS sequence"/>
</dbReference>
<proteinExistence type="predicted"/>
<comment type="caution">
    <text evidence="1">The sequence shown here is derived from an EMBL/GenBank/DDBJ whole genome shotgun (WGS) entry which is preliminary data.</text>
</comment>